<reference evidence="6 7" key="1">
    <citation type="journal article" date="2016" name="Mol. Biol. Evol.">
        <title>Comparative Genomics of Early-Diverging Mushroom-Forming Fungi Provides Insights into the Origins of Lignocellulose Decay Capabilities.</title>
        <authorList>
            <person name="Nagy L.G."/>
            <person name="Riley R."/>
            <person name="Tritt A."/>
            <person name="Adam C."/>
            <person name="Daum C."/>
            <person name="Floudas D."/>
            <person name="Sun H."/>
            <person name="Yadav J.S."/>
            <person name="Pangilinan J."/>
            <person name="Larsson K.H."/>
            <person name="Matsuura K."/>
            <person name="Barry K."/>
            <person name="Labutti K."/>
            <person name="Kuo R."/>
            <person name="Ohm R.A."/>
            <person name="Bhattacharya S.S."/>
            <person name="Shirouzu T."/>
            <person name="Yoshinaga Y."/>
            <person name="Martin F.M."/>
            <person name="Grigoriev I.V."/>
            <person name="Hibbett D.S."/>
        </authorList>
    </citation>
    <scope>NUCLEOTIDE SEQUENCE [LARGE SCALE GENOMIC DNA]</scope>
    <source>
        <strain evidence="6 7">CBS 109695</strain>
    </source>
</reference>
<dbReference type="STRING" id="436010.A0A166EGT7"/>
<dbReference type="Pfam" id="PF00505">
    <property type="entry name" value="HMG_box"/>
    <property type="match status" value="1"/>
</dbReference>
<dbReference type="InterPro" id="IPR009071">
    <property type="entry name" value="HMG_box_dom"/>
</dbReference>
<accession>A0A166EGT7</accession>
<keyword evidence="2 3" id="KW-0539">Nucleus</keyword>
<sequence length="459" mass="51639">MGYIPRPPNAFMLFRADFVRQKHVPGSIETNHGSLSKIIGNCWRSLPLDEKRVWEVKAKHAKVEHKQMYPEYRFRPVHNKNKEKKEKAVTTADDERRCEEVAELLLQGKKGDELAAAVNRLDRIRTDTPEHEPYHYGHRRSSSVPLPDHRYNNIALPSLPFLAPPVQVISQEDVNMRMMFGQRRASSAQPMHSRSWMQPPPSALSRDESPLPEVDTSLFEPSFLEGGNNFGFNSAPGTVLPFNFGDFYTNLPTDPLSPNELNMGPNNFHVSPQDVALSPLDNMDGDAHHQMFYSAPSRKSFSQMFSHPQLDPNTWLPLNSQSPSSSYTGSPAPSDSSLPVHAPRPKHAGTRFDAWTSNAAAAQQQQGYDHQSQGFDHQAQPKYNALGYDSHSFMQPMDYSQSLSQQMQGCGPLDQNGMQHYTPALETLFEPTYGGSDIMGGHGVSDFQYSDMIHEYPTQ</sequence>
<evidence type="ECO:0000256" key="1">
    <source>
        <dbReference type="ARBA" id="ARBA00023125"/>
    </source>
</evidence>
<dbReference type="AlphaFoldDB" id="A0A166EGT7"/>
<dbReference type="GO" id="GO:0000981">
    <property type="term" value="F:DNA-binding transcription factor activity, RNA polymerase II-specific"/>
    <property type="evidence" value="ECO:0007669"/>
    <property type="project" value="TreeGrafter"/>
</dbReference>
<evidence type="ECO:0000256" key="4">
    <source>
        <dbReference type="SAM" id="MobiDB-lite"/>
    </source>
</evidence>
<dbReference type="PROSITE" id="PS50118">
    <property type="entry name" value="HMG_BOX_2"/>
    <property type="match status" value="1"/>
</dbReference>
<feature type="region of interest" description="Disordered" evidence="4">
    <location>
        <begin position="185"/>
        <end position="212"/>
    </location>
</feature>
<dbReference type="SUPFAM" id="SSF47095">
    <property type="entry name" value="HMG-box"/>
    <property type="match status" value="1"/>
</dbReference>
<dbReference type="GO" id="GO:0005634">
    <property type="term" value="C:nucleus"/>
    <property type="evidence" value="ECO:0007669"/>
    <property type="project" value="UniProtKB-UniRule"/>
</dbReference>
<dbReference type="PANTHER" id="PTHR45789:SF2">
    <property type="entry name" value="FI18025P1"/>
    <property type="match status" value="1"/>
</dbReference>
<feature type="domain" description="HMG box" evidence="5">
    <location>
        <begin position="4"/>
        <end position="73"/>
    </location>
</feature>
<dbReference type="SMART" id="SM00398">
    <property type="entry name" value="HMG"/>
    <property type="match status" value="1"/>
</dbReference>
<evidence type="ECO:0000259" key="5">
    <source>
        <dbReference type="PROSITE" id="PS50118"/>
    </source>
</evidence>
<keyword evidence="7" id="KW-1185">Reference proteome</keyword>
<dbReference type="Gene3D" id="1.10.30.10">
    <property type="entry name" value="High mobility group box domain"/>
    <property type="match status" value="1"/>
</dbReference>
<protein>
    <recommendedName>
        <fullName evidence="5">HMG box domain-containing protein</fullName>
    </recommendedName>
</protein>
<dbReference type="Proteomes" id="UP000076532">
    <property type="component" value="Unassembled WGS sequence"/>
</dbReference>
<feature type="compositionally biased region" description="Polar residues" evidence="4">
    <location>
        <begin position="185"/>
        <end position="196"/>
    </location>
</feature>
<dbReference type="CDD" id="cd01389">
    <property type="entry name" value="HMG-box_ROX1-like"/>
    <property type="match status" value="1"/>
</dbReference>
<feature type="DNA-binding region" description="HMG box" evidence="3">
    <location>
        <begin position="4"/>
        <end position="73"/>
    </location>
</feature>
<proteinExistence type="predicted"/>
<feature type="compositionally biased region" description="Low complexity" evidence="4">
    <location>
        <begin position="320"/>
        <end position="337"/>
    </location>
</feature>
<organism evidence="6 7">
    <name type="scientific">Athelia psychrophila</name>
    <dbReference type="NCBI Taxonomy" id="1759441"/>
    <lineage>
        <taxon>Eukaryota</taxon>
        <taxon>Fungi</taxon>
        <taxon>Dikarya</taxon>
        <taxon>Basidiomycota</taxon>
        <taxon>Agaricomycotina</taxon>
        <taxon>Agaricomycetes</taxon>
        <taxon>Agaricomycetidae</taxon>
        <taxon>Atheliales</taxon>
        <taxon>Atheliaceae</taxon>
        <taxon>Athelia</taxon>
    </lineage>
</organism>
<dbReference type="InterPro" id="IPR051356">
    <property type="entry name" value="SOX/SOX-like_TF"/>
</dbReference>
<dbReference type="EMBL" id="KV417601">
    <property type="protein sequence ID" value="KZP15751.1"/>
    <property type="molecule type" value="Genomic_DNA"/>
</dbReference>
<gene>
    <name evidence="6" type="ORF">FIBSPDRAFT_866967</name>
</gene>
<feature type="region of interest" description="Disordered" evidence="4">
    <location>
        <begin position="312"/>
        <end position="350"/>
    </location>
</feature>
<keyword evidence="1 3" id="KW-0238">DNA-binding</keyword>
<dbReference type="OrthoDB" id="6247875at2759"/>
<dbReference type="PANTHER" id="PTHR45789">
    <property type="entry name" value="FI18025P1"/>
    <property type="match status" value="1"/>
</dbReference>
<evidence type="ECO:0000313" key="6">
    <source>
        <dbReference type="EMBL" id="KZP15751.1"/>
    </source>
</evidence>
<dbReference type="GO" id="GO:0000978">
    <property type="term" value="F:RNA polymerase II cis-regulatory region sequence-specific DNA binding"/>
    <property type="evidence" value="ECO:0007669"/>
    <property type="project" value="TreeGrafter"/>
</dbReference>
<evidence type="ECO:0000256" key="3">
    <source>
        <dbReference type="PROSITE-ProRule" id="PRU00267"/>
    </source>
</evidence>
<dbReference type="InterPro" id="IPR036910">
    <property type="entry name" value="HMG_box_dom_sf"/>
</dbReference>
<evidence type="ECO:0000256" key="2">
    <source>
        <dbReference type="ARBA" id="ARBA00023242"/>
    </source>
</evidence>
<name>A0A166EGT7_9AGAM</name>
<evidence type="ECO:0000313" key="7">
    <source>
        <dbReference type="Proteomes" id="UP000076532"/>
    </source>
</evidence>